<dbReference type="Proteomes" id="UP000663864">
    <property type="component" value="Unassembled WGS sequence"/>
</dbReference>
<name>A0A815BRJ4_9BILA</name>
<reference evidence="2" key="1">
    <citation type="submission" date="2021-02" db="EMBL/GenBank/DDBJ databases">
        <authorList>
            <person name="Nowell W R."/>
        </authorList>
    </citation>
    <scope>NUCLEOTIDE SEQUENCE</scope>
</reference>
<gene>
    <name evidence="3" type="ORF">JBS370_LOCUS11565</name>
    <name evidence="2" type="ORF">ZHD862_LOCUS26549</name>
</gene>
<evidence type="ECO:0000256" key="1">
    <source>
        <dbReference type="SAM" id="Phobius"/>
    </source>
</evidence>
<dbReference type="Proteomes" id="UP000663836">
    <property type="component" value="Unassembled WGS sequence"/>
</dbReference>
<evidence type="ECO:0000313" key="2">
    <source>
        <dbReference type="EMBL" id="CAF1273679.1"/>
    </source>
</evidence>
<proteinExistence type="predicted"/>
<keyword evidence="1" id="KW-1133">Transmembrane helix</keyword>
<comment type="caution">
    <text evidence="2">The sequence shown here is derived from an EMBL/GenBank/DDBJ whole genome shotgun (WGS) entry which is preliminary data.</text>
</comment>
<keyword evidence="1" id="KW-0812">Transmembrane</keyword>
<dbReference type="EMBL" id="CAJOBD010000896">
    <property type="protein sequence ID" value="CAF3733581.1"/>
    <property type="molecule type" value="Genomic_DNA"/>
</dbReference>
<sequence>MSQPMFHTSINCRLLKLFLVFISIAIVYLCFNAYTTITSILTNTRNIQIQSEPNQMRPHAYIITENCTSLRFNTTKENIQRVFPNFFTILCYLFVPLNDTRIHTASVPLWKKFSSNLLTFIDIWTYKIPNDLNINELEWTFIFEDDVNFVDPSKVSLLNYITTLQELMYNKEIQSEHGFLYLGICGPTFDNNNQTLISKNTNNSLFSKKAFGYCLHATGITKRRSRLFWAEISSYRPNPGEQALDAQLRSYCIRSDNHFYTMGSNFHFPPGTGHYGIAYQDRGRFSTTIAK</sequence>
<evidence type="ECO:0000313" key="3">
    <source>
        <dbReference type="EMBL" id="CAF3733581.1"/>
    </source>
</evidence>
<accession>A0A815BRJ4</accession>
<dbReference type="EMBL" id="CAJNOT010002002">
    <property type="protein sequence ID" value="CAF1273679.1"/>
    <property type="molecule type" value="Genomic_DNA"/>
</dbReference>
<organism evidence="2 4">
    <name type="scientific">Rotaria sordida</name>
    <dbReference type="NCBI Taxonomy" id="392033"/>
    <lineage>
        <taxon>Eukaryota</taxon>
        <taxon>Metazoa</taxon>
        <taxon>Spiralia</taxon>
        <taxon>Gnathifera</taxon>
        <taxon>Rotifera</taxon>
        <taxon>Eurotatoria</taxon>
        <taxon>Bdelloidea</taxon>
        <taxon>Philodinida</taxon>
        <taxon>Philodinidae</taxon>
        <taxon>Rotaria</taxon>
    </lineage>
</organism>
<evidence type="ECO:0000313" key="4">
    <source>
        <dbReference type="Proteomes" id="UP000663864"/>
    </source>
</evidence>
<protein>
    <submittedName>
        <fullName evidence="2">Uncharacterized protein</fullName>
    </submittedName>
</protein>
<keyword evidence="1" id="KW-0472">Membrane</keyword>
<dbReference type="AlphaFoldDB" id="A0A815BRJ4"/>
<feature type="transmembrane region" description="Helical" evidence="1">
    <location>
        <begin position="12"/>
        <end position="34"/>
    </location>
</feature>